<feature type="active site" description="Proton donor" evidence="3">
    <location>
        <position position="113"/>
    </location>
</feature>
<dbReference type="EMBL" id="LJUJ01000007">
    <property type="protein sequence ID" value="KPK63946.1"/>
    <property type="molecule type" value="Genomic_DNA"/>
</dbReference>
<dbReference type="GO" id="GO:1901135">
    <property type="term" value="P:carbohydrate derivative metabolic process"/>
    <property type="evidence" value="ECO:0007669"/>
    <property type="project" value="UniProtKB-ARBA"/>
</dbReference>
<dbReference type="Proteomes" id="UP000051373">
    <property type="component" value="Unassembled WGS sequence"/>
</dbReference>
<comment type="similarity">
    <text evidence="3">Belongs to the glycosyl hydrolase 84 family.</text>
</comment>
<keyword evidence="2 3" id="KW-0326">Glycosidase</keyword>
<gene>
    <name evidence="5" type="ORF">AMJ83_04540</name>
</gene>
<dbReference type="InterPro" id="IPR017853">
    <property type="entry name" value="GH"/>
</dbReference>
<evidence type="ECO:0000256" key="1">
    <source>
        <dbReference type="ARBA" id="ARBA00022801"/>
    </source>
</evidence>
<dbReference type="PANTHER" id="PTHR13170">
    <property type="entry name" value="O-GLCNACASE"/>
    <property type="match status" value="1"/>
</dbReference>
<reference evidence="5 6" key="1">
    <citation type="journal article" date="2015" name="Microbiome">
        <title>Genomic resolution of linkages in carbon, nitrogen, and sulfur cycling among widespread estuary sediment bacteria.</title>
        <authorList>
            <person name="Baker B.J."/>
            <person name="Lazar C.S."/>
            <person name="Teske A.P."/>
            <person name="Dick G.J."/>
        </authorList>
    </citation>
    <scope>NUCLEOTIDE SEQUENCE [LARGE SCALE GENOMIC DNA]</scope>
    <source>
        <strain evidence="5">SM23_42</strain>
    </source>
</reference>
<proteinExistence type="inferred from homology"/>
<sequence>MPNRVFGVIEGFYRRPYTFEQRLDLIKFLSDLKLNTYMYGPKADPFHRKKWSEPYPTQKIREFEKLVELCNALSVAFVYALSPINRLNLEKIVRKIDSIIAAGVTQFSLFFDDIPASLNQETADEQVEVANGLYEHLSAKIENVTLTFCPTQYRGFRKTQYIKTMSHKLRREIDVFWTGKSVVAKKITETEIDRINSIVKRPVLIWDNIFANDYIPGRIMRFPYRNRAPGIVRKVRGILINPMNNYKESKPLIHTAAQFFHDPFNYDPGRAWITALNTTTHADFRHP</sequence>
<evidence type="ECO:0000313" key="5">
    <source>
        <dbReference type="EMBL" id="KPK63946.1"/>
    </source>
</evidence>
<keyword evidence="1 3" id="KW-0378">Hydrolase</keyword>
<dbReference type="Gene3D" id="3.20.20.80">
    <property type="entry name" value="Glycosidases"/>
    <property type="match status" value="1"/>
</dbReference>
<dbReference type="PROSITE" id="PS52009">
    <property type="entry name" value="GH84"/>
    <property type="match status" value="1"/>
</dbReference>
<dbReference type="SUPFAM" id="SSF51445">
    <property type="entry name" value="(Trans)glycosidases"/>
    <property type="match status" value="1"/>
</dbReference>
<evidence type="ECO:0000256" key="3">
    <source>
        <dbReference type="PROSITE-ProRule" id="PRU01353"/>
    </source>
</evidence>
<dbReference type="AlphaFoldDB" id="A0A0S8FUW2"/>
<name>A0A0S8FUW2_UNCW3</name>
<dbReference type="GO" id="GO:0015929">
    <property type="term" value="F:hexosaminidase activity"/>
    <property type="evidence" value="ECO:0007669"/>
    <property type="project" value="UniProtKB-ARBA"/>
</dbReference>
<feature type="domain" description="GH84" evidence="4">
    <location>
        <begin position="4"/>
        <end position="264"/>
    </location>
</feature>
<accession>A0A0S8FUW2</accession>
<evidence type="ECO:0000313" key="6">
    <source>
        <dbReference type="Proteomes" id="UP000051373"/>
    </source>
</evidence>
<dbReference type="InterPro" id="IPR011496">
    <property type="entry name" value="O-GlcNAcase_cat"/>
</dbReference>
<comment type="caution">
    <text evidence="5">The sequence shown here is derived from an EMBL/GenBank/DDBJ whole genome shotgun (WGS) entry which is preliminary data.</text>
</comment>
<protein>
    <recommendedName>
        <fullName evidence="4">GH84 domain-containing protein</fullName>
    </recommendedName>
</protein>
<dbReference type="PANTHER" id="PTHR13170:SF16">
    <property type="entry name" value="PROTEIN O-GLCNACASE"/>
    <property type="match status" value="1"/>
</dbReference>
<organism evidence="5 6">
    <name type="scientific">candidate division WOR_3 bacterium SM23_42</name>
    <dbReference type="NCBI Taxonomy" id="1703779"/>
    <lineage>
        <taxon>Bacteria</taxon>
        <taxon>Bacteria division WOR-3</taxon>
    </lineage>
</organism>
<evidence type="ECO:0000256" key="2">
    <source>
        <dbReference type="ARBA" id="ARBA00023295"/>
    </source>
</evidence>
<dbReference type="STRING" id="1703779.AMJ83_04540"/>
<dbReference type="InterPro" id="IPR051822">
    <property type="entry name" value="Glycosyl_Hydrolase_84"/>
</dbReference>
<evidence type="ECO:0000259" key="4">
    <source>
        <dbReference type="PROSITE" id="PS52009"/>
    </source>
</evidence>
<dbReference type="Pfam" id="PF07555">
    <property type="entry name" value="NAGidase"/>
    <property type="match status" value="1"/>
</dbReference>